<accession>A0A919PV47</accession>
<protein>
    <submittedName>
        <fullName evidence="3">CHAT domain-containing protein</fullName>
    </submittedName>
</protein>
<dbReference type="PROSITE" id="PS50005">
    <property type="entry name" value="TPR"/>
    <property type="match status" value="1"/>
</dbReference>
<dbReference type="SUPFAM" id="SSF48452">
    <property type="entry name" value="TPR-like"/>
    <property type="match status" value="2"/>
</dbReference>
<reference evidence="3" key="1">
    <citation type="submission" date="2021-01" db="EMBL/GenBank/DDBJ databases">
        <title>Whole genome shotgun sequence of Dactylosporangium siamense NBRC 106093.</title>
        <authorList>
            <person name="Komaki H."/>
            <person name="Tamura T."/>
        </authorList>
    </citation>
    <scope>NUCLEOTIDE SEQUENCE</scope>
    <source>
        <strain evidence="3">NBRC 106093</strain>
    </source>
</reference>
<dbReference type="Proteomes" id="UP000660611">
    <property type="component" value="Unassembled WGS sequence"/>
</dbReference>
<proteinExistence type="predicted"/>
<comment type="caution">
    <text evidence="3">The sequence shown here is derived from an EMBL/GenBank/DDBJ whole genome shotgun (WGS) entry which is preliminary data.</text>
</comment>
<evidence type="ECO:0000313" key="3">
    <source>
        <dbReference type="EMBL" id="GIG50767.1"/>
    </source>
</evidence>
<sequence>MSIEEHLALVVRRLRAYEDGDSQPVLDPMALDEANDLLQLAFTAQGVRVDAVRAVGWLRWRRYQALPEGLDDGELEAAVALFKVVGAVDPGGVPGRLLPLILPGGQPEIDPDERLLREAMESLRRGLSGDDAAALARAIELFSDIAVRLPDHPARAGILSNLGIALQTRYERDGALSDLDAALAAVREAVDSAPVEDPAMLSNLGNILRIRATRTHEVRDLDDAIVAGRRSVDVAPIGSEDVSKYVFNLSLTWFVRFDLTSDGDDLDTAIATGRAALAGTSVDHPRRGARLVKLQEMLRRRFEHAHQLEDLDMAAAAAEEAAGAMATDDPDRAMMLADLAELLRVRLTFDQADVDRDATVAAIQAAVSAAPAGRDQGQLLSRLGDTLRARFGRTREPADLDAAVAVGRQAADAGTASGPDRARPLLTLAESLHARFRHAGDTDDLDAAVQAGRQAFDLCPPGDAMRALIVVHLAVMLEARYLVREGPADLDEAIAAAQLAVATTAESVPRTELRFRLGVMQYQRFLLQGDPADLDAAVGAIRTATAATQIDDVELLGRLTGLASALHARFQHFGALSDLDAALKALRQAVEVSPSDHPDRGLLDHTISICLRSRFLRLGYPPDLDLAIDAGTRAVDAGASSPDNAAVRLSNLGLALRTRFERAGDAADLEAAITMARRAADASPAHGPQRAVYLSQLGNALMMRCERMDDPDAGDAGIVALRESLRCTPDHDPKRPAFINNLGVALQVRGRRTGEASDLAEALQGWSLVARLEDAAPMDRLRAARAWTIATAGADGPQAALEMFQTAMTQLPLLTGRQAPRLDQHQVLQADALSLARDAAAGAIAAGRPELAVSWLEQGRGVYWSQLLDARTDLTALRRAAPDLADQFEDVLGQLEVATESNPGHEAQSAVGEDRRRAGARLSALIDQIRALPPNDLFPEPDLFLRPPPMHKLLPQADDDVVAMVNLSRWRCDALILRADGVTVLPLQISEPEVIAEAVRFVGALHDFDASAQTAVDRVALEMAITATLEWLWDNIAAPILDGAGITGEPEGRSPRLWWCPTGQLTVLPLHAAGYHHTRQTVYDRVVSSYTPTLRALSHARSLRPSTNPHQILILALPDTPDASPLPGAADEHRFLTTLFPPERRTVLTGMAASRDSIIDAISRHRVAHLACHAIQFPLHPMGGGLRPYDWDTAGLVTVADLATTRRGGDLAFLSACQTAAGGVTNLDEAGSIAAAMQHAGWRHVIGTLWSVWDEPAGLVTRAVYPKLINADGDLDPAGAPDALHQVIRDLRTATPDTPSVWAPFIHIGP</sequence>
<evidence type="ECO:0000259" key="2">
    <source>
        <dbReference type="Pfam" id="PF12770"/>
    </source>
</evidence>
<dbReference type="InterPro" id="IPR011990">
    <property type="entry name" value="TPR-like_helical_dom_sf"/>
</dbReference>
<keyword evidence="1" id="KW-0802">TPR repeat</keyword>
<organism evidence="3 4">
    <name type="scientific">Dactylosporangium siamense</name>
    <dbReference type="NCBI Taxonomy" id="685454"/>
    <lineage>
        <taxon>Bacteria</taxon>
        <taxon>Bacillati</taxon>
        <taxon>Actinomycetota</taxon>
        <taxon>Actinomycetes</taxon>
        <taxon>Micromonosporales</taxon>
        <taxon>Micromonosporaceae</taxon>
        <taxon>Dactylosporangium</taxon>
    </lineage>
</organism>
<dbReference type="Gene3D" id="1.25.40.10">
    <property type="entry name" value="Tetratricopeptide repeat domain"/>
    <property type="match status" value="3"/>
</dbReference>
<dbReference type="RefSeq" id="WP_203852398.1">
    <property type="nucleotide sequence ID" value="NZ_BAAAVW010000014.1"/>
</dbReference>
<dbReference type="EMBL" id="BONQ01000138">
    <property type="protein sequence ID" value="GIG50767.1"/>
    <property type="molecule type" value="Genomic_DNA"/>
</dbReference>
<keyword evidence="4" id="KW-1185">Reference proteome</keyword>
<dbReference type="PANTHER" id="PTHR19959:SF119">
    <property type="entry name" value="FUNGAL LIPASE-LIKE DOMAIN-CONTAINING PROTEIN"/>
    <property type="match status" value="1"/>
</dbReference>
<feature type="domain" description="CHAT" evidence="2">
    <location>
        <begin position="1027"/>
        <end position="1309"/>
    </location>
</feature>
<feature type="repeat" description="TPR" evidence="1">
    <location>
        <begin position="563"/>
        <end position="596"/>
    </location>
</feature>
<dbReference type="Pfam" id="PF12770">
    <property type="entry name" value="CHAT"/>
    <property type="match status" value="1"/>
</dbReference>
<dbReference type="InterPro" id="IPR024983">
    <property type="entry name" value="CHAT_dom"/>
</dbReference>
<dbReference type="Pfam" id="PF13374">
    <property type="entry name" value="TPR_10"/>
    <property type="match status" value="2"/>
</dbReference>
<dbReference type="PANTHER" id="PTHR19959">
    <property type="entry name" value="KINESIN LIGHT CHAIN"/>
    <property type="match status" value="1"/>
</dbReference>
<dbReference type="InterPro" id="IPR019734">
    <property type="entry name" value="TPR_rpt"/>
</dbReference>
<name>A0A919PV47_9ACTN</name>
<evidence type="ECO:0000256" key="1">
    <source>
        <dbReference type="PROSITE-ProRule" id="PRU00339"/>
    </source>
</evidence>
<gene>
    <name evidence="3" type="ORF">Dsi01nite_088080</name>
</gene>
<evidence type="ECO:0000313" key="4">
    <source>
        <dbReference type="Proteomes" id="UP000660611"/>
    </source>
</evidence>